<evidence type="ECO:0000256" key="4">
    <source>
        <dbReference type="SAM" id="Coils"/>
    </source>
</evidence>
<evidence type="ECO:0000256" key="2">
    <source>
        <dbReference type="ARBA" id="ARBA00022741"/>
    </source>
</evidence>
<dbReference type="GO" id="GO:0005525">
    <property type="term" value="F:GTP binding"/>
    <property type="evidence" value="ECO:0007669"/>
    <property type="project" value="UniProtKB-KW"/>
</dbReference>
<evidence type="ECO:0000313" key="7">
    <source>
        <dbReference type="Ensembl" id="ENSNBRP00000004064.1"/>
    </source>
</evidence>
<name>A0A3Q4M7T5_NEOBR</name>
<keyword evidence="2" id="KW-0547">Nucleotide-binding</keyword>
<evidence type="ECO:0000259" key="6">
    <source>
        <dbReference type="PROSITE" id="PS51720"/>
    </source>
</evidence>
<organism evidence="7 8">
    <name type="scientific">Neolamprologus brichardi</name>
    <name type="common">Fairy cichlid</name>
    <name type="synonym">Lamprologus brichardi</name>
    <dbReference type="NCBI Taxonomy" id="32507"/>
    <lineage>
        <taxon>Eukaryota</taxon>
        <taxon>Metazoa</taxon>
        <taxon>Chordata</taxon>
        <taxon>Craniata</taxon>
        <taxon>Vertebrata</taxon>
        <taxon>Euteleostomi</taxon>
        <taxon>Actinopterygii</taxon>
        <taxon>Neopterygii</taxon>
        <taxon>Teleostei</taxon>
        <taxon>Neoteleostei</taxon>
        <taxon>Acanthomorphata</taxon>
        <taxon>Ovalentaria</taxon>
        <taxon>Cichlomorphae</taxon>
        <taxon>Cichliformes</taxon>
        <taxon>Cichlidae</taxon>
        <taxon>African cichlids</taxon>
        <taxon>Pseudocrenilabrinae</taxon>
        <taxon>Lamprologini</taxon>
        <taxon>Neolamprologus</taxon>
    </lineage>
</organism>
<dbReference type="Bgee" id="ENSNBRG00000003245">
    <property type="expression patterns" value="Expressed in mesonephros and 7 other cell types or tissues"/>
</dbReference>
<keyword evidence="4" id="KW-0175">Coiled coil</keyword>
<protein>
    <recommendedName>
        <fullName evidence="6">AIG1-type G domain-containing protein</fullName>
    </recommendedName>
</protein>
<keyword evidence="8" id="KW-1185">Reference proteome</keyword>
<feature type="compositionally biased region" description="Basic and acidic residues" evidence="5">
    <location>
        <begin position="327"/>
        <end position="359"/>
    </location>
</feature>
<dbReference type="PANTHER" id="PTHR10903">
    <property type="entry name" value="GTPASE, IMAP FAMILY MEMBER-RELATED"/>
    <property type="match status" value="1"/>
</dbReference>
<evidence type="ECO:0000256" key="1">
    <source>
        <dbReference type="ARBA" id="ARBA00008535"/>
    </source>
</evidence>
<dbReference type="FunFam" id="3.40.50.300:FF:000366">
    <property type="entry name" value="GTPase, IMAP family member 2"/>
    <property type="match status" value="1"/>
</dbReference>
<feature type="domain" description="AIG1-type G" evidence="6">
    <location>
        <begin position="24"/>
        <end position="227"/>
    </location>
</feature>
<dbReference type="STRING" id="32507.ENSNBRP00000004064"/>
<dbReference type="PROSITE" id="PS51720">
    <property type="entry name" value="G_AIG1"/>
    <property type="match status" value="1"/>
</dbReference>
<reference evidence="7" key="2">
    <citation type="submission" date="2025-09" db="UniProtKB">
        <authorList>
            <consortium name="Ensembl"/>
        </authorList>
    </citation>
    <scope>IDENTIFICATION</scope>
</reference>
<dbReference type="AlphaFoldDB" id="A0A3Q4M7T5"/>
<dbReference type="InterPro" id="IPR006703">
    <property type="entry name" value="G_AIG1"/>
</dbReference>
<dbReference type="Proteomes" id="UP000261580">
    <property type="component" value="Unassembled WGS sequence"/>
</dbReference>
<sequence length="567" mass="67883">TQKGELWFFGRFHEKSSNEEMQSTGCLRIVLIGKTGCGKSSSGNTILGRADTFLSKPFQKSVTKRCQKEQGDVTGRPVVVVDTPGLFDNSLSHEEINEEMVKCISLLAPGPHVFLLVLQIGRFTPEEKETLELIRKGFGKNSEKFTIILLTKGDTLKHENVSVEEYIENSEDSFKKLISDCGRRVHVFNNYDKQNRSQVSELITKIDTMVKNNGGCCYTNEMLEEAEAAIQKEVERILKEKEEEMKRLREELERKHEEEIKAMTKRMEEEKKKLQQERDQKLKDMEENIKKEREERKKEQEMREEENRKWKNEEELYRQNLKTQLEMLDKQIHSEKEEKKSVDQKLEENREEMKRKQEAWEEERSEWWEKQRQEDEQRQEKQQIKLENLEEMYKQEIEKNEKKRKEEDKKRREEEKKERNQLEENYKIRVENLKKMHEDEARKKAEEFNDFKVNKNKEFAAQKEEHEKKIKDKDEKYDLLKALADHTEKQKREKHQAEIKDVIKCLSKKRGNVKKLKDLLIKHEDQMKIAKNEEEKENLQKIHETELSEQIQKLLDEVETTSRCSIS</sequence>
<dbReference type="PANTHER" id="PTHR10903:SF188">
    <property type="entry name" value="GTPASE IMAP FAMILY MEMBER 2-LIKE-RELATED"/>
    <property type="match status" value="1"/>
</dbReference>
<accession>A0A3Q4M7T5</accession>
<dbReference type="Ensembl" id="ENSNBRT00000004198.1">
    <property type="protein sequence ID" value="ENSNBRP00000004064.1"/>
    <property type="gene ID" value="ENSNBRG00000003245.1"/>
</dbReference>
<dbReference type="InterPro" id="IPR045058">
    <property type="entry name" value="GIMA/IAN/Toc"/>
</dbReference>
<dbReference type="InterPro" id="IPR027417">
    <property type="entry name" value="P-loop_NTPase"/>
</dbReference>
<evidence type="ECO:0000256" key="3">
    <source>
        <dbReference type="ARBA" id="ARBA00023134"/>
    </source>
</evidence>
<evidence type="ECO:0000313" key="8">
    <source>
        <dbReference type="Proteomes" id="UP000261580"/>
    </source>
</evidence>
<dbReference type="GeneTree" id="ENSGT00940000164100"/>
<evidence type="ECO:0000256" key="5">
    <source>
        <dbReference type="SAM" id="MobiDB-lite"/>
    </source>
</evidence>
<dbReference type="OMA" id="KAMTKRM"/>
<feature type="compositionally biased region" description="Basic and acidic residues" evidence="5">
    <location>
        <begin position="365"/>
        <end position="423"/>
    </location>
</feature>
<reference evidence="7" key="1">
    <citation type="submission" date="2025-08" db="UniProtKB">
        <authorList>
            <consortium name="Ensembl"/>
        </authorList>
    </citation>
    <scope>IDENTIFICATION</scope>
</reference>
<feature type="region of interest" description="Disordered" evidence="5">
    <location>
        <begin position="327"/>
        <end position="423"/>
    </location>
</feature>
<comment type="similarity">
    <text evidence="1">Belongs to the TRAFAC class TrmE-Era-EngA-EngB-Septin-like GTPase superfamily. AIG1/Toc34/Toc159-like paraseptin GTPase family. IAN subfamily.</text>
</comment>
<proteinExistence type="inferred from homology"/>
<dbReference type="CDD" id="cd01852">
    <property type="entry name" value="AIG1"/>
    <property type="match status" value="1"/>
</dbReference>
<feature type="region of interest" description="Disordered" evidence="5">
    <location>
        <begin position="266"/>
        <end position="315"/>
    </location>
</feature>
<dbReference type="Pfam" id="PF04548">
    <property type="entry name" value="AIG1"/>
    <property type="match status" value="1"/>
</dbReference>
<feature type="coiled-coil region" evidence="4">
    <location>
        <begin position="456"/>
        <end position="549"/>
    </location>
</feature>
<dbReference type="SUPFAM" id="SSF52540">
    <property type="entry name" value="P-loop containing nucleoside triphosphate hydrolases"/>
    <property type="match status" value="1"/>
</dbReference>
<dbReference type="Gene3D" id="3.40.50.300">
    <property type="entry name" value="P-loop containing nucleotide triphosphate hydrolases"/>
    <property type="match status" value="1"/>
</dbReference>
<keyword evidence="3" id="KW-0342">GTP-binding</keyword>